<reference evidence="3" key="1">
    <citation type="journal article" date="2019" name="Int. J. Syst. Evol. Microbiol.">
        <title>The Global Catalogue of Microorganisms (GCM) 10K type strain sequencing project: providing services to taxonomists for standard genome sequencing and annotation.</title>
        <authorList>
            <consortium name="The Broad Institute Genomics Platform"/>
            <consortium name="The Broad Institute Genome Sequencing Center for Infectious Disease"/>
            <person name="Wu L."/>
            <person name="Ma J."/>
        </authorList>
    </citation>
    <scope>NUCLEOTIDE SEQUENCE [LARGE SCALE GENOMIC DNA]</scope>
    <source>
        <strain evidence="3">NBRC 112416</strain>
    </source>
</reference>
<feature type="transmembrane region" description="Helical" evidence="1">
    <location>
        <begin position="57"/>
        <end position="79"/>
    </location>
</feature>
<dbReference type="InterPro" id="IPR013901">
    <property type="entry name" value="Anthrone_oxy"/>
</dbReference>
<feature type="transmembrane region" description="Helical" evidence="1">
    <location>
        <begin position="86"/>
        <end position="106"/>
    </location>
</feature>
<organism evidence="2 3">
    <name type="scientific">Devosia nitrariae</name>
    <dbReference type="NCBI Taxonomy" id="2071872"/>
    <lineage>
        <taxon>Bacteria</taxon>
        <taxon>Pseudomonadati</taxon>
        <taxon>Pseudomonadota</taxon>
        <taxon>Alphaproteobacteria</taxon>
        <taxon>Hyphomicrobiales</taxon>
        <taxon>Devosiaceae</taxon>
        <taxon>Devosia</taxon>
    </lineage>
</organism>
<dbReference type="Proteomes" id="UP001156691">
    <property type="component" value="Unassembled WGS sequence"/>
</dbReference>
<evidence type="ECO:0000313" key="2">
    <source>
        <dbReference type="EMBL" id="GLQ54172.1"/>
    </source>
</evidence>
<name>A0ABQ5W2S3_9HYPH</name>
<dbReference type="Pfam" id="PF08592">
    <property type="entry name" value="Anthrone_oxy"/>
    <property type="match status" value="1"/>
</dbReference>
<evidence type="ECO:0000256" key="1">
    <source>
        <dbReference type="SAM" id="Phobius"/>
    </source>
</evidence>
<keyword evidence="1" id="KW-1133">Transmembrane helix</keyword>
<dbReference type="EMBL" id="BSNS01000007">
    <property type="protein sequence ID" value="GLQ54172.1"/>
    <property type="molecule type" value="Genomic_DNA"/>
</dbReference>
<keyword evidence="3" id="KW-1185">Reference proteome</keyword>
<dbReference type="RefSeq" id="WP_284339605.1">
    <property type="nucleotide sequence ID" value="NZ_BSNS01000007.1"/>
</dbReference>
<comment type="caution">
    <text evidence="2">The sequence shown here is derived from an EMBL/GenBank/DDBJ whole genome shotgun (WGS) entry which is preliminary data.</text>
</comment>
<gene>
    <name evidence="2" type="ORF">GCM10010862_14310</name>
</gene>
<proteinExistence type="predicted"/>
<feature type="transmembrane region" description="Helical" evidence="1">
    <location>
        <begin position="143"/>
        <end position="162"/>
    </location>
</feature>
<evidence type="ECO:0000313" key="3">
    <source>
        <dbReference type="Proteomes" id="UP001156691"/>
    </source>
</evidence>
<keyword evidence="1" id="KW-0472">Membrane</keyword>
<sequence>MSLLATIAAFVAMLLTGAIAGFFYAWSCSTMLGLDAIDPRHAIEAMQAINRLIVNPVFAPGFFGTPIALLLTSGLFFLARMRTSGLLALLAFLAYAVGAFGVTVVVNVPMNEALGATAIPDDVEAAHRIWQDYSPAWTAWNHLRTAASLSALLLIGLALYVAGRHQAVQAGH</sequence>
<accession>A0ABQ5W2S3</accession>
<protein>
    <submittedName>
        <fullName evidence="2">Membrane protein</fullName>
    </submittedName>
</protein>
<keyword evidence="1" id="KW-0812">Transmembrane</keyword>